<evidence type="ECO:0000256" key="2">
    <source>
        <dbReference type="SAM" id="SignalP"/>
    </source>
</evidence>
<evidence type="ECO:0000256" key="1">
    <source>
        <dbReference type="SAM" id="MobiDB-lite"/>
    </source>
</evidence>
<feature type="region of interest" description="Disordered" evidence="1">
    <location>
        <begin position="246"/>
        <end position="351"/>
    </location>
</feature>
<sequence>MRAVLIFLLLCVFGIQLATVEARWPRNVDYGSPLRLSAASDIFCPLSLALREVGTYVQNATGPDGDSCVQEHRESIRSSAVEYATLLTKSVKEFFDGNKRTHIHGTACLVNDSSMRENPVLRMDVGGIAKCLENATVGSRNLNEAVQQVQAIVGKICSGHRLSTRHYVKNNGRGLFGEPAGCYLTDKGRLDHMIGGEPLFAPLFRVDTRKRSPSVVWLGGCRGSAGILQELLDKVEKLNGSSRDFCKEASEDETLLKSEENGDERESAKASTEEGKAPADADLEEEEEDLAVNSDNEQQSETKLQEAVSDEADVPIGKAGEDSPGAAEPSATRSAEEKTKTHALVRSVRDEGTLSANGSAAVSMGEAQLVEKINLTADGSTTGAAHWSTNAVRALSCVSSTRLALYF</sequence>
<protein>
    <submittedName>
        <fullName evidence="3">Uncharacterized protein</fullName>
    </submittedName>
</protein>
<dbReference type="AlphaFoldDB" id="F9WQK8"/>
<proteinExistence type="predicted"/>
<feature type="compositionally biased region" description="Polar residues" evidence="1">
    <location>
        <begin position="293"/>
        <end position="302"/>
    </location>
</feature>
<evidence type="ECO:0000313" key="3">
    <source>
        <dbReference type="EMBL" id="CCD19836.1"/>
    </source>
</evidence>
<organism evidence="3 4">
    <name type="scientific">Trypanosoma vivax (strain Y486)</name>
    <dbReference type="NCBI Taxonomy" id="1055687"/>
    <lineage>
        <taxon>Eukaryota</taxon>
        <taxon>Discoba</taxon>
        <taxon>Euglenozoa</taxon>
        <taxon>Kinetoplastea</taxon>
        <taxon>Metakinetoplastina</taxon>
        <taxon>Trypanosomatida</taxon>
        <taxon>Trypanosomatidae</taxon>
        <taxon>Trypanosoma</taxon>
        <taxon>Duttonella</taxon>
    </lineage>
</organism>
<feature type="chain" id="PRO_5003389471" evidence="2">
    <location>
        <begin position="23"/>
        <end position="407"/>
    </location>
</feature>
<dbReference type="EMBL" id="CAEX01004223">
    <property type="protein sequence ID" value="CCD19836.1"/>
    <property type="molecule type" value="Genomic_DNA"/>
</dbReference>
<feature type="signal peptide" evidence="2">
    <location>
        <begin position="1"/>
        <end position="22"/>
    </location>
</feature>
<feature type="compositionally biased region" description="Basic and acidic residues" evidence="1">
    <location>
        <begin position="246"/>
        <end position="279"/>
    </location>
</feature>
<feature type="compositionally biased region" description="Acidic residues" evidence="1">
    <location>
        <begin position="281"/>
        <end position="290"/>
    </location>
</feature>
<keyword evidence="2" id="KW-0732">Signal</keyword>
<accession>F9WQK8</accession>
<gene>
    <name evidence="3" type="ORF">TvY486_0025540</name>
</gene>
<reference evidence="3 4" key="1">
    <citation type="journal article" date="2012" name="Proc. Natl. Acad. Sci. U.S.A.">
        <title>Antigenic diversity is generated by distinct evolutionary mechanisms in African trypanosome species.</title>
        <authorList>
            <person name="Jackson A.P."/>
            <person name="Berry A."/>
            <person name="Aslett M."/>
            <person name="Allison H.C."/>
            <person name="Burton P."/>
            <person name="Vavrova-Anderson J."/>
            <person name="Brown R."/>
            <person name="Browne H."/>
            <person name="Corton N."/>
            <person name="Hauser H."/>
            <person name="Gamble J."/>
            <person name="Gilderthorp R."/>
            <person name="Marcello L."/>
            <person name="McQuillan J."/>
            <person name="Otto T.D."/>
            <person name="Quail M.A."/>
            <person name="Sanders M.J."/>
            <person name="van Tonder A."/>
            <person name="Ginger M.L."/>
            <person name="Field M.C."/>
            <person name="Barry J.D."/>
            <person name="Hertz-Fowler C."/>
            <person name="Berriman M."/>
        </authorList>
    </citation>
    <scope>NUCLEOTIDE SEQUENCE</scope>
    <source>
        <strain evidence="3 4">Y486</strain>
    </source>
</reference>
<evidence type="ECO:0000313" key="4">
    <source>
        <dbReference type="Proteomes" id="UP000009027"/>
    </source>
</evidence>
<keyword evidence="4" id="KW-1185">Reference proteome</keyword>
<name>F9WQK8_TRYVY</name>
<dbReference type="Proteomes" id="UP000009027">
    <property type="component" value="Unassembled WGS sequence"/>
</dbReference>